<dbReference type="EMBL" id="MRWU01000002">
    <property type="protein sequence ID" value="OSX95772.1"/>
    <property type="molecule type" value="Genomic_DNA"/>
</dbReference>
<dbReference type="PANTHER" id="PTHR22550:SF16">
    <property type="entry name" value="SPORE GERMINATION PROTEIN"/>
    <property type="match status" value="1"/>
</dbReference>
<protein>
    <submittedName>
        <fullName evidence="6">Uncharacterized protein</fullName>
    </submittedName>
</protein>
<evidence type="ECO:0000256" key="5">
    <source>
        <dbReference type="ARBA" id="ARBA00023136"/>
    </source>
</evidence>
<comment type="similarity">
    <text evidence="2">Belongs to the GerABKA family.</text>
</comment>
<evidence type="ECO:0000256" key="2">
    <source>
        <dbReference type="ARBA" id="ARBA00005278"/>
    </source>
</evidence>
<evidence type="ECO:0000256" key="4">
    <source>
        <dbReference type="ARBA" id="ARBA00022989"/>
    </source>
</evidence>
<dbReference type="GO" id="GO:0016020">
    <property type="term" value="C:membrane"/>
    <property type="evidence" value="ECO:0007669"/>
    <property type="project" value="UniProtKB-SubCell"/>
</dbReference>
<dbReference type="PANTHER" id="PTHR22550">
    <property type="entry name" value="SPORE GERMINATION PROTEIN"/>
    <property type="match status" value="1"/>
</dbReference>
<proteinExistence type="inferred from homology"/>
<dbReference type="Proteomes" id="UP000194131">
    <property type="component" value="Unassembled WGS sequence"/>
</dbReference>
<dbReference type="Pfam" id="PF03323">
    <property type="entry name" value="GerA"/>
    <property type="match status" value="1"/>
</dbReference>
<evidence type="ECO:0000313" key="7">
    <source>
        <dbReference type="Proteomes" id="UP000194131"/>
    </source>
</evidence>
<dbReference type="GO" id="GO:0009847">
    <property type="term" value="P:spore germination"/>
    <property type="evidence" value="ECO:0007669"/>
    <property type="project" value="InterPro"/>
</dbReference>
<dbReference type="AlphaFoldDB" id="A0AAP7WDN8"/>
<comment type="subcellular location">
    <subcellularLocation>
        <location evidence="1">Membrane</location>
        <topology evidence="1">Multi-pass membrane protein</topology>
    </subcellularLocation>
</comment>
<gene>
    <name evidence="6" type="ORF">S3E15_02250</name>
</gene>
<evidence type="ECO:0000256" key="3">
    <source>
        <dbReference type="ARBA" id="ARBA00022692"/>
    </source>
</evidence>
<evidence type="ECO:0000256" key="1">
    <source>
        <dbReference type="ARBA" id="ARBA00004141"/>
    </source>
</evidence>
<organism evidence="6 7">
    <name type="scientific">Bacillus mycoides</name>
    <dbReference type="NCBI Taxonomy" id="1405"/>
    <lineage>
        <taxon>Bacteria</taxon>
        <taxon>Bacillati</taxon>
        <taxon>Bacillota</taxon>
        <taxon>Bacilli</taxon>
        <taxon>Bacillales</taxon>
        <taxon>Bacillaceae</taxon>
        <taxon>Bacillus</taxon>
        <taxon>Bacillus cereus group</taxon>
    </lineage>
</organism>
<dbReference type="InterPro" id="IPR050768">
    <property type="entry name" value="UPF0353/GerABKA_families"/>
</dbReference>
<accession>A0AAP7WDN8</accession>
<reference evidence="6 7" key="1">
    <citation type="submission" date="2016-12" db="EMBL/GenBank/DDBJ databases">
        <title>Genome Sequences of Twelve Sporeforming Bacillus Species Isolated from Foods.</title>
        <authorList>
            <person name="De Jong A."/>
            <person name="Holsappel S."/>
            <person name="Kuipers O.P."/>
        </authorList>
    </citation>
    <scope>NUCLEOTIDE SEQUENCE [LARGE SCALE GENOMIC DNA]</scope>
    <source>
        <strain evidence="6 7">S3E15</strain>
    </source>
</reference>
<comment type="caution">
    <text evidence="6">The sequence shown here is derived from an EMBL/GenBank/DDBJ whole genome shotgun (WGS) entry which is preliminary data.</text>
</comment>
<sequence length="95" mass="10710">MKVKEFTVGDRANSKIVMLYLVDVTNETVVHEMASRIKSINIDAILSTGTLEGLVEDNSYTLFPQFSITERPDTTSHHILKGRIAIVQQVCYLVR</sequence>
<name>A0AAP7WDN8_BACMY</name>
<dbReference type="InterPro" id="IPR004995">
    <property type="entry name" value="Spore_Ger"/>
</dbReference>
<keyword evidence="5" id="KW-0472">Membrane</keyword>
<keyword evidence="4" id="KW-1133">Transmembrane helix</keyword>
<evidence type="ECO:0000313" key="6">
    <source>
        <dbReference type="EMBL" id="OSX95772.1"/>
    </source>
</evidence>
<keyword evidence="3" id="KW-0812">Transmembrane</keyword>